<feature type="non-terminal residue" evidence="1">
    <location>
        <position position="1"/>
    </location>
</feature>
<accession>A0A0F9RNM4</accession>
<proteinExistence type="predicted"/>
<sequence>LHKGLDKVKGDMLSDKILYIQADHFQVGKKTLYEIAEDFVTLGGKWIAFDEIHKYPDWAKEDLTVTVQEAKMQVVDDGSY</sequence>
<evidence type="ECO:0000313" key="1">
    <source>
        <dbReference type="EMBL" id="KKN26561.1"/>
    </source>
</evidence>
<name>A0A0F9RNM4_9ZZZZ</name>
<dbReference type="EMBL" id="LAZR01002709">
    <property type="protein sequence ID" value="KKN26561.1"/>
    <property type="molecule type" value="Genomic_DNA"/>
</dbReference>
<organism evidence="1">
    <name type="scientific">marine sediment metagenome</name>
    <dbReference type="NCBI Taxonomy" id="412755"/>
    <lineage>
        <taxon>unclassified sequences</taxon>
        <taxon>metagenomes</taxon>
        <taxon>ecological metagenomes</taxon>
    </lineage>
</organism>
<comment type="caution">
    <text evidence="1">The sequence shown here is derived from an EMBL/GenBank/DDBJ whole genome shotgun (WGS) entry which is preliminary data.</text>
</comment>
<dbReference type="AlphaFoldDB" id="A0A0F9RNM4"/>
<reference evidence="1" key="1">
    <citation type="journal article" date="2015" name="Nature">
        <title>Complex archaea that bridge the gap between prokaryotes and eukaryotes.</title>
        <authorList>
            <person name="Spang A."/>
            <person name="Saw J.H."/>
            <person name="Jorgensen S.L."/>
            <person name="Zaremba-Niedzwiedzka K."/>
            <person name="Martijn J."/>
            <person name="Lind A.E."/>
            <person name="van Eijk R."/>
            <person name="Schleper C."/>
            <person name="Guy L."/>
            <person name="Ettema T.J."/>
        </authorList>
    </citation>
    <scope>NUCLEOTIDE SEQUENCE</scope>
</reference>
<gene>
    <name evidence="1" type="ORF">LCGC14_0873290</name>
</gene>
<protein>
    <submittedName>
        <fullName evidence="1">Uncharacterized protein</fullName>
    </submittedName>
</protein>